<dbReference type="Pfam" id="PF13470">
    <property type="entry name" value="PIN_3"/>
    <property type="match status" value="1"/>
</dbReference>
<evidence type="ECO:0000259" key="5">
    <source>
        <dbReference type="Pfam" id="PF13470"/>
    </source>
</evidence>
<dbReference type="InterPro" id="IPR058652">
    <property type="entry name" value="VapC50_C"/>
</dbReference>
<evidence type="ECO:0000256" key="3">
    <source>
        <dbReference type="ARBA" id="ARBA00022801"/>
    </source>
</evidence>
<dbReference type="EMBL" id="JBIAMX010000003">
    <property type="protein sequence ID" value="MFF0542768.1"/>
    <property type="molecule type" value="Genomic_DNA"/>
</dbReference>
<dbReference type="Proteomes" id="UP001601444">
    <property type="component" value="Unassembled WGS sequence"/>
</dbReference>
<accession>A0ABW6PK75</accession>
<keyword evidence="4" id="KW-0460">Magnesium</keyword>
<dbReference type="Pfam" id="PF26343">
    <property type="entry name" value="VapC50_C"/>
    <property type="match status" value="1"/>
</dbReference>
<name>A0ABW6PK75_9NOCA</name>
<proteinExistence type="predicted"/>
<evidence type="ECO:0000256" key="2">
    <source>
        <dbReference type="ARBA" id="ARBA00022723"/>
    </source>
</evidence>
<evidence type="ECO:0000313" key="8">
    <source>
        <dbReference type="Proteomes" id="UP001601444"/>
    </source>
</evidence>
<keyword evidence="1" id="KW-0540">Nuclease</keyword>
<reference evidence="7 8" key="1">
    <citation type="submission" date="2024-10" db="EMBL/GenBank/DDBJ databases">
        <title>The Natural Products Discovery Center: Release of the First 8490 Sequenced Strains for Exploring Actinobacteria Biosynthetic Diversity.</title>
        <authorList>
            <person name="Kalkreuter E."/>
            <person name="Kautsar S.A."/>
            <person name="Yang D."/>
            <person name="Bader C.D."/>
            <person name="Teijaro C.N."/>
            <person name="Fluegel L."/>
            <person name="Davis C.M."/>
            <person name="Simpson J.R."/>
            <person name="Lauterbach L."/>
            <person name="Steele A.D."/>
            <person name="Gui C."/>
            <person name="Meng S."/>
            <person name="Li G."/>
            <person name="Viehrig K."/>
            <person name="Ye F."/>
            <person name="Su P."/>
            <person name="Kiefer A.F."/>
            <person name="Nichols A."/>
            <person name="Cepeda A.J."/>
            <person name="Yan W."/>
            <person name="Fan B."/>
            <person name="Jiang Y."/>
            <person name="Adhikari A."/>
            <person name="Zheng C.-J."/>
            <person name="Schuster L."/>
            <person name="Cowan T.M."/>
            <person name="Smanski M.J."/>
            <person name="Chevrette M.G."/>
            <person name="De Carvalho L.P.S."/>
            <person name="Shen B."/>
        </authorList>
    </citation>
    <scope>NUCLEOTIDE SEQUENCE [LARGE SCALE GENOMIC DNA]</scope>
    <source>
        <strain evidence="7 8">NPDC004045</strain>
    </source>
</reference>
<evidence type="ECO:0000259" key="6">
    <source>
        <dbReference type="Pfam" id="PF26343"/>
    </source>
</evidence>
<gene>
    <name evidence="7" type="ORF">ACFYTF_08010</name>
</gene>
<dbReference type="InterPro" id="IPR002716">
    <property type="entry name" value="PIN_dom"/>
</dbReference>
<evidence type="ECO:0000313" key="7">
    <source>
        <dbReference type="EMBL" id="MFF0542768.1"/>
    </source>
</evidence>
<keyword evidence="2" id="KW-0479">Metal-binding</keyword>
<comment type="caution">
    <text evidence="7">The sequence shown here is derived from an EMBL/GenBank/DDBJ whole genome shotgun (WGS) entry which is preliminary data.</text>
</comment>
<organism evidence="7 8">
    <name type="scientific">Nocardia thailandica</name>
    <dbReference type="NCBI Taxonomy" id="257275"/>
    <lineage>
        <taxon>Bacteria</taxon>
        <taxon>Bacillati</taxon>
        <taxon>Actinomycetota</taxon>
        <taxon>Actinomycetes</taxon>
        <taxon>Mycobacteriales</taxon>
        <taxon>Nocardiaceae</taxon>
        <taxon>Nocardia</taxon>
    </lineage>
</organism>
<feature type="domain" description="VapC50 C-terminal" evidence="6">
    <location>
        <begin position="129"/>
        <end position="183"/>
    </location>
</feature>
<evidence type="ECO:0000256" key="1">
    <source>
        <dbReference type="ARBA" id="ARBA00022722"/>
    </source>
</evidence>
<protein>
    <submittedName>
        <fullName evidence="7">PIN domain-containing protein</fullName>
    </submittedName>
</protein>
<keyword evidence="8" id="KW-1185">Reference proteome</keyword>
<keyword evidence="3" id="KW-0378">Hydrolase</keyword>
<sequence>MTFIVVYDANILYGNVVRDLFIRLARAKVVRAKWTDRILDEALGNLATKRPDIPAAKLTRLREMIVTAVPDCRVRGYEQLVDSLKLPDADDRHVLAAAIRTGAQVIVTSNLRDFPRDQLAPWGIDAKSPDDFLLDLIDLDDRVVWACVQEIAYSRRNPPETAEDVLDELERAGLVEAVAALREGRATR</sequence>
<feature type="domain" description="PIN" evidence="5">
    <location>
        <begin position="5"/>
        <end position="111"/>
    </location>
</feature>
<dbReference type="RefSeq" id="WP_387699529.1">
    <property type="nucleotide sequence ID" value="NZ_JBIAMX010000003.1"/>
</dbReference>
<evidence type="ECO:0000256" key="4">
    <source>
        <dbReference type="ARBA" id="ARBA00022842"/>
    </source>
</evidence>